<comment type="caution">
    <text evidence="2">The sequence shown here is derived from an EMBL/GenBank/DDBJ whole genome shotgun (WGS) entry which is preliminary data.</text>
</comment>
<evidence type="ECO:0000313" key="2">
    <source>
        <dbReference type="EMBL" id="KAJ7681780.1"/>
    </source>
</evidence>
<proteinExistence type="predicted"/>
<evidence type="ECO:0000313" key="3">
    <source>
        <dbReference type="Proteomes" id="UP001221757"/>
    </source>
</evidence>
<dbReference type="Pfam" id="PF03525">
    <property type="entry name" value="Meiotic_rec114"/>
    <property type="match status" value="1"/>
</dbReference>
<feature type="region of interest" description="Disordered" evidence="1">
    <location>
        <begin position="182"/>
        <end position="300"/>
    </location>
</feature>
<reference evidence="2" key="1">
    <citation type="submission" date="2023-03" db="EMBL/GenBank/DDBJ databases">
        <title>Massive genome expansion in bonnet fungi (Mycena s.s.) driven by repeated elements and novel gene families across ecological guilds.</title>
        <authorList>
            <consortium name="Lawrence Berkeley National Laboratory"/>
            <person name="Harder C.B."/>
            <person name="Miyauchi S."/>
            <person name="Viragh M."/>
            <person name="Kuo A."/>
            <person name="Thoen E."/>
            <person name="Andreopoulos B."/>
            <person name="Lu D."/>
            <person name="Skrede I."/>
            <person name="Drula E."/>
            <person name="Henrissat B."/>
            <person name="Morin E."/>
            <person name="Kohler A."/>
            <person name="Barry K."/>
            <person name="LaButti K."/>
            <person name="Morin E."/>
            <person name="Salamov A."/>
            <person name="Lipzen A."/>
            <person name="Mereny Z."/>
            <person name="Hegedus B."/>
            <person name="Baldrian P."/>
            <person name="Stursova M."/>
            <person name="Weitz H."/>
            <person name="Taylor A."/>
            <person name="Grigoriev I.V."/>
            <person name="Nagy L.G."/>
            <person name="Martin F."/>
            <person name="Kauserud H."/>
        </authorList>
    </citation>
    <scope>NUCLEOTIDE SEQUENCE</scope>
    <source>
        <strain evidence="2">CBHHK067</strain>
    </source>
</reference>
<keyword evidence="3" id="KW-1185">Reference proteome</keyword>
<feature type="compositionally biased region" description="Low complexity" evidence="1">
    <location>
        <begin position="221"/>
        <end position="231"/>
    </location>
</feature>
<dbReference type="Proteomes" id="UP001221757">
    <property type="component" value="Unassembled WGS sequence"/>
</dbReference>
<organism evidence="2 3">
    <name type="scientific">Mycena rosella</name>
    <name type="common">Pink bonnet</name>
    <name type="synonym">Agaricus rosellus</name>
    <dbReference type="NCBI Taxonomy" id="1033263"/>
    <lineage>
        <taxon>Eukaryota</taxon>
        <taxon>Fungi</taxon>
        <taxon>Dikarya</taxon>
        <taxon>Basidiomycota</taxon>
        <taxon>Agaricomycotina</taxon>
        <taxon>Agaricomycetes</taxon>
        <taxon>Agaricomycetidae</taxon>
        <taxon>Agaricales</taxon>
        <taxon>Marasmiineae</taxon>
        <taxon>Mycenaceae</taxon>
        <taxon>Mycena</taxon>
    </lineage>
</organism>
<name>A0AAD7G9W4_MYCRO</name>
<feature type="compositionally biased region" description="Polar residues" evidence="1">
    <location>
        <begin position="258"/>
        <end position="267"/>
    </location>
</feature>
<dbReference type="AlphaFoldDB" id="A0AAD7G9W4"/>
<feature type="compositionally biased region" description="Pro residues" evidence="1">
    <location>
        <begin position="289"/>
        <end position="298"/>
    </location>
</feature>
<protein>
    <submittedName>
        <fullName evidence="2">Uncharacterized protein</fullName>
    </submittedName>
</protein>
<dbReference type="InterPro" id="IPR004354">
    <property type="entry name" value="Meiotic_Rec114"/>
</dbReference>
<accession>A0AAD7G9W4</accession>
<feature type="compositionally biased region" description="Low complexity" evidence="1">
    <location>
        <begin position="238"/>
        <end position="249"/>
    </location>
</feature>
<evidence type="ECO:0000256" key="1">
    <source>
        <dbReference type="SAM" id="MobiDB-lite"/>
    </source>
</evidence>
<dbReference type="EMBL" id="JARKIE010000114">
    <property type="protein sequence ID" value="KAJ7681780.1"/>
    <property type="molecule type" value="Genomic_DNA"/>
</dbReference>
<dbReference type="GO" id="GO:0007131">
    <property type="term" value="P:reciprocal meiotic recombination"/>
    <property type="evidence" value="ECO:0007669"/>
    <property type="project" value="InterPro"/>
</dbReference>
<gene>
    <name evidence="2" type="ORF">B0H17DRAFT_1205591</name>
</gene>
<sequence length="372" mass="40455">MALSESFTTKTKTYTLEKYSRAYSPKTTSGPSEWQHFTNPVLRLILDTKQSPERAESFRLRIVWTMNGRSASGVAQQDVILEDLDLLAFSSLKEDKSDSSPLKGVYRDTTFGLRYLHVADSSNSPKVYRRFQVSFTTAASALQLVEAIRDVCPCKPTESNGQERKKTVVVPLASRQVHQSAVPNAWQKTAPHPTAPVPIPVQRDPTTRTIPVPDAPAVFTSSPSPLLSSQPELPPPFSASSRGAPASSPYRPWYPAPNATQPLTSASKPLPASFPDSSPPPSSADSVMMPPPPPPPPSAETLIAALREPTGLYDLSHAALERLVGDVVREDKFVNLYVEYVGCEGVADHDPVMLFSDYPLPFADPHPAGPPC</sequence>